<dbReference type="AlphaFoldDB" id="A0A9N9EBN4"/>
<protein>
    <submittedName>
        <fullName evidence="1">21898_t:CDS:1</fullName>
    </submittedName>
</protein>
<accession>A0A9N9EBN4</accession>
<dbReference type="Proteomes" id="UP000789405">
    <property type="component" value="Unassembled WGS sequence"/>
</dbReference>
<sequence length="94" mass="11152">MKLCGIYKLQGSNRVKYSNQTNENEKHIDLSKPTKNNPNLYVFVTTFENKYNHEMCSEILQFEKLKAFTNEIKENTEFYVKECNFGATIIRQIF</sequence>
<reference evidence="1" key="1">
    <citation type="submission" date="2021-06" db="EMBL/GenBank/DDBJ databases">
        <authorList>
            <person name="Kallberg Y."/>
            <person name="Tangrot J."/>
            <person name="Rosling A."/>
        </authorList>
    </citation>
    <scope>NUCLEOTIDE SEQUENCE</scope>
    <source>
        <strain evidence="1">MA453B</strain>
    </source>
</reference>
<gene>
    <name evidence="1" type="ORF">DERYTH_LOCUS11091</name>
</gene>
<organism evidence="1 2">
    <name type="scientific">Dentiscutata erythropus</name>
    <dbReference type="NCBI Taxonomy" id="1348616"/>
    <lineage>
        <taxon>Eukaryota</taxon>
        <taxon>Fungi</taxon>
        <taxon>Fungi incertae sedis</taxon>
        <taxon>Mucoromycota</taxon>
        <taxon>Glomeromycotina</taxon>
        <taxon>Glomeromycetes</taxon>
        <taxon>Diversisporales</taxon>
        <taxon>Gigasporaceae</taxon>
        <taxon>Dentiscutata</taxon>
    </lineage>
</organism>
<name>A0A9N9EBN4_9GLOM</name>
<dbReference type="EMBL" id="CAJVPY010006736">
    <property type="protein sequence ID" value="CAG8668350.1"/>
    <property type="molecule type" value="Genomic_DNA"/>
</dbReference>
<evidence type="ECO:0000313" key="2">
    <source>
        <dbReference type="Proteomes" id="UP000789405"/>
    </source>
</evidence>
<comment type="caution">
    <text evidence="1">The sequence shown here is derived from an EMBL/GenBank/DDBJ whole genome shotgun (WGS) entry which is preliminary data.</text>
</comment>
<evidence type="ECO:0000313" key="1">
    <source>
        <dbReference type="EMBL" id="CAG8668350.1"/>
    </source>
</evidence>
<proteinExistence type="predicted"/>
<keyword evidence="2" id="KW-1185">Reference proteome</keyword>